<organism evidence="1 2">
    <name type="scientific">Granulicella aggregans</name>
    <dbReference type="NCBI Taxonomy" id="474949"/>
    <lineage>
        <taxon>Bacteria</taxon>
        <taxon>Pseudomonadati</taxon>
        <taxon>Acidobacteriota</taxon>
        <taxon>Terriglobia</taxon>
        <taxon>Terriglobales</taxon>
        <taxon>Acidobacteriaceae</taxon>
        <taxon>Granulicella</taxon>
    </lineage>
</organism>
<proteinExistence type="predicted"/>
<sequence length="36" mass="3962">MQINGTHLERSAGIQFNQIESPFIAEVVKISMITSA</sequence>
<comment type="caution">
    <text evidence="1">The sequence shown here is derived from an EMBL/GenBank/DDBJ whole genome shotgun (WGS) entry which is preliminary data.</text>
</comment>
<dbReference type="Proteomes" id="UP000540989">
    <property type="component" value="Unassembled WGS sequence"/>
</dbReference>
<reference evidence="1 2" key="1">
    <citation type="submission" date="2020-08" db="EMBL/GenBank/DDBJ databases">
        <title>Genomic Encyclopedia of Type Strains, Phase IV (KMG-V): Genome sequencing to study the core and pangenomes of soil and plant-associated prokaryotes.</title>
        <authorList>
            <person name="Whitman W."/>
        </authorList>
    </citation>
    <scope>NUCLEOTIDE SEQUENCE [LARGE SCALE GENOMIC DNA]</scope>
    <source>
        <strain evidence="1 2">M8UP14</strain>
    </source>
</reference>
<dbReference type="EMBL" id="JACHIP010000002">
    <property type="protein sequence ID" value="MBB5057288.1"/>
    <property type="molecule type" value="Genomic_DNA"/>
</dbReference>
<keyword evidence="2" id="KW-1185">Reference proteome</keyword>
<dbReference type="AlphaFoldDB" id="A0A7W8E2U7"/>
<accession>A0A7W8E2U7</accession>
<name>A0A7W8E2U7_9BACT</name>
<evidence type="ECO:0000313" key="2">
    <source>
        <dbReference type="Proteomes" id="UP000540989"/>
    </source>
</evidence>
<evidence type="ECO:0000313" key="1">
    <source>
        <dbReference type="EMBL" id="MBB5057288.1"/>
    </source>
</evidence>
<gene>
    <name evidence="1" type="ORF">HDF16_001973</name>
</gene>
<protein>
    <submittedName>
        <fullName evidence="1">Uncharacterized protein</fullName>
    </submittedName>
</protein>